<feature type="domain" description="Dienelactone hydrolase" evidence="1">
    <location>
        <begin position="4"/>
        <end position="205"/>
    </location>
</feature>
<gene>
    <name evidence="2" type="ORF">H9639_05170</name>
</gene>
<dbReference type="InterPro" id="IPR002925">
    <property type="entry name" value="Dienelactn_hydro"/>
</dbReference>
<keyword evidence="2" id="KW-0378">Hydrolase</keyword>
<dbReference type="EMBL" id="JACSQD010000002">
    <property type="protein sequence ID" value="MBD7994684.1"/>
    <property type="molecule type" value="Genomic_DNA"/>
</dbReference>
<evidence type="ECO:0000313" key="2">
    <source>
        <dbReference type="EMBL" id="MBD7994684.1"/>
    </source>
</evidence>
<dbReference type="RefSeq" id="WP_191807071.1">
    <property type="nucleotide sequence ID" value="NZ_JACSQD010000002.1"/>
</dbReference>
<comment type="caution">
    <text evidence="2">The sequence shown here is derived from an EMBL/GenBank/DDBJ whole genome shotgun (WGS) entry which is preliminary data.</text>
</comment>
<dbReference type="Gene3D" id="3.40.50.1820">
    <property type="entry name" value="alpha/beta hydrolase"/>
    <property type="match status" value="1"/>
</dbReference>
<evidence type="ECO:0000259" key="1">
    <source>
        <dbReference type="Pfam" id="PF01738"/>
    </source>
</evidence>
<dbReference type="Pfam" id="PF01738">
    <property type="entry name" value="DLH"/>
    <property type="match status" value="1"/>
</dbReference>
<reference evidence="2 3" key="1">
    <citation type="submission" date="2020-08" db="EMBL/GenBank/DDBJ databases">
        <title>A Genomic Blueprint of the Chicken Gut Microbiome.</title>
        <authorList>
            <person name="Gilroy R."/>
            <person name="Ravi A."/>
            <person name="Getino M."/>
            <person name="Pursley I."/>
            <person name="Horton D.L."/>
            <person name="Alikhan N.-F."/>
            <person name="Baker D."/>
            <person name="Gharbi K."/>
            <person name="Hall N."/>
            <person name="Watson M."/>
            <person name="Adriaenssens E.M."/>
            <person name="Foster-Nyarko E."/>
            <person name="Jarju S."/>
            <person name="Secka A."/>
            <person name="Antonio M."/>
            <person name="Oren A."/>
            <person name="Chaudhuri R."/>
            <person name="La Ragione R.M."/>
            <person name="Hildebrand F."/>
            <person name="Pallen M.J."/>
        </authorList>
    </citation>
    <scope>NUCLEOTIDE SEQUENCE [LARGE SCALE GENOMIC DNA]</scope>
    <source>
        <strain evidence="2 3">Sa2CUA1</strain>
    </source>
</reference>
<organism evidence="2 3">
    <name type="scientific">Arthrobacter gallicola</name>
    <dbReference type="NCBI Taxonomy" id="2762225"/>
    <lineage>
        <taxon>Bacteria</taxon>
        <taxon>Bacillati</taxon>
        <taxon>Actinomycetota</taxon>
        <taxon>Actinomycetes</taxon>
        <taxon>Micrococcales</taxon>
        <taxon>Micrococcaceae</taxon>
        <taxon>Arthrobacter</taxon>
    </lineage>
</organism>
<accession>A0ABR8UQ42</accession>
<dbReference type="SUPFAM" id="SSF53474">
    <property type="entry name" value="alpha/beta-Hydrolases"/>
    <property type="match status" value="1"/>
</dbReference>
<protein>
    <submittedName>
        <fullName evidence="2">Dienelactone hydrolase family protein</fullName>
    </submittedName>
</protein>
<proteinExistence type="predicted"/>
<name>A0ABR8UQ42_9MICC</name>
<evidence type="ECO:0000313" key="3">
    <source>
        <dbReference type="Proteomes" id="UP000609874"/>
    </source>
</evidence>
<keyword evidence="3" id="KW-1185">Reference proteome</keyword>
<dbReference type="Proteomes" id="UP000609874">
    <property type="component" value="Unassembled WGS sequence"/>
</dbReference>
<dbReference type="InterPro" id="IPR029058">
    <property type="entry name" value="AB_hydrolase_fold"/>
</dbReference>
<sequence>MANVLVFHSELGLTPGLEAFADLLRDAGHTVTAPDLYDGQTFSTLEAGLEYAGEVGLETLEALGVRIAEQLPEDLVYIGFSLGVLPAQRLAQTRPGARGAVLISTCVPPGAYAYTWPAGVPLQIHAMAEDPVFVEEGDLDAAKNLVESTAAEPGGAWDGGATLDEASVKLILYPGSTHFFADISSPDYDEDYAHALTASVLQLLRGIDDGIED</sequence>
<dbReference type="GO" id="GO:0016787">
    <property type="term" value="F:hydrolase activity"/>
    <property type="evidence" value="ECO:0007669"/>
    <property type="project" value="UniProtKB-KW"/>
</dbReference>